<organism evidence="2 3">
    <name type="scientific">Amycolatopsis umgeniensis</name>
    <dbReference type="NCBI Taxonomy" id="336628"/>
    <lineage>
        <taxon>Bacteria</taxon>
        <taxon>Bacillati</taxon>
        <taxon>Actinomycetota</taxon>
        <taxon>Actinomycetes</taxon>
        <taxon>Pseudonocardiales</taxon>
        <taxon>Pseudonocardiaceae</taxon>
        <taxon>Amycolatopsis</taxon>
    </lineage>
</organism>
<protein>
    <recommendedName>
        <fullName evidence="4">Lipoprotein</fullName>
    </recommendedName>
</protein>
<evidence type="ECO:0000313" key="3">
    <source>
        <dbReference type="Proteomes" id="UP000580861"/>
    </source>
</evidence>
<name>A0A841AZN0_9PSEU</name>
<evidence type="ECO:0000256" key="1">
    <source>
        <dbReference type="SAM" id="MobiDB-lite"/>
    </source>
</evidence>
<evidence type="ECO:0008006" key="4">
    <source>
        <dbReference type="Google" id="ProtNLM"/>
    </source>
</evidence>
<feature type="compositionally biased region" description="Basic and acidic residues" evidence="1">
    <location>
        <begin position="88"/>
        <end position="109"/>
    </location>
</feature>
<proteinExistence type="predicted"/>
<evidence type="ECO:0000313" key="2">
    <source>
        <dbReference type="EMBL" id="MBB5851548.1"/>
    </source>
</evidence>
<gene>
    <name evidence="2" type="ORF">HDA45_001635</name>
</gene>
<sequence>MTFRRYSGSVLAATALVIGGAACSSGSSPDAAAPAAPEVFGPAGYRGLTLGMAKDAALAGGKLASAPTSTLDGCTDFSYTGGPAPDPARMKAEADVEAKAKDLNKKADELEADPEPKPGASAEESAKSAEKSAKDAQLFADAALASADLAGKREERDKAFVAAGGASFGKDGLRELAAPSDAKTAEGIAAGSSLAELKTAYDAKGMKTGGNGRFQVPVDGKPDWVYEFTVNGDKVGSVSMVNPKSKCA</sequence>
<feature type="region of interest" description="Disordered" evidence="1">
    <location>
        <begin position="77"/>
        <end position="133"/>
    </location>
</feature>
<keyword evidence="3" id="KW-1185">Reference proteome</keyword>
<dbReference type="Proteomes" id="UP000580861">
    <property type="component" value="Unassembled WGS sequence"/>
</dbReference>
<comment type="caution">
    <text evidence="2">The sequence shown here is derived from an EMBL/GenBank/DDBJ whole genome shotgun (WGS) entry which is preliminary data.</text>
</comment>
<dbReference type="RefSeq" id="WP_343072026.1">
    <property type="nucleotide sequence ID" value="NZ_JACHMX010000001.1"/>
</dbReference>
<feature type="compositionally biased region" description="Basic and acidic residues" evidence="1">
    <location>
        <begin position="124"/>
        <end position="133"/>
    </location>
</feature>
<reference evidence="2 3" key="1">
    <citation type="submission" date="2020-08" db="EMBL/GenBank/DDBJ databases">
        <title>Sequencing the genomes of 1000 actinobacteria strains.</title>
        <authorList>
            <person name="Klenk H.-P."/>
        </authorList>
    </citation>
    <scope>NUCLEOTIDE SEQUENCE [LARGE SCALE GENOMIC DNA]</scope>
    <source>
        <strain evidence="2 3">DSM 45272</strain>
    </source>
</reference>
<dbReference type="PROSITE" id="PS51257">
    <property type="entry name" value="PROKAR_LIPOPROTEIN"/>
    <property type="match status" value="1"/>
</dbReference>
<accession>A0A841AZN0</accession>
<dbReference type="AlphaFoldDB" id="A0A841AZN0"/>
<dbReference type="EMBL" id="JACHMX010000001">
    <property type="protein sequence ID" value="MBB5851548.1"/>
    <property type="molecule type" value="Genomic_DNA"/>
</dbReference>